<dbReference type="AlphaFoldDB" id="A0A8C2Q6N8"/>
<proteinExistence type="predicted"/>
<feature type="region of interest" description="Disordered" evidence="1">
    <location>
        <begin position="38"/>
        <end position="61"/>
    </location>
</feature>
<feature type="region of interest" description="Disordered" evidence="1">
    <location>
        <begin position="1"/>
        <end position="21"/>
    </location>
</feature>
<reference evidence="2" key="1">
    <citation type="submission" date="2025-08" db="UniProtKB">
        <authorList>
            <consortium name="Ensembl"/>
        </authorList>
    </citation>
    <scope>IDENTIFICATION</scope>
</reference>
<evidence type="ECO:0000256" key="1">
    <source>
        <dbReference type="SAM" id="MobiDB-lite"/>
    </source>
</evidence>
<evidence type="ECO:0000313" key="2">
    <source>
        <dbReference type="Ensembl" id="ENSCCRP00020110225.1"/>
    </source>
</evidence>
<dbReference type="Proteomes" id="UP000694701">
    <property type="component" value="Unplaced"/>
</dbReference>
<feature type="compositionally biased region" description="Basic and acidic residues" evidence="1">
    <location>
        <begin position="1"/>
        <end position="14"/>
    </location>
</feature>
<accession>A0A8C2Q6N8</accession>
<protein>
    <submittedName>
        <fullName evidence="2">Uncharacterized protein</fullName>
    </submittedName>
</protein>
<dbReference type="Ensembl" id="ENSCCRT00020120385.1">
    <property type="protein sequence ID" value="ENSCCRP00020110225.1"/>
    <property type="gene ID" value="ENSCCRG00020050164.1"/>
</dbReference>
<evidence type="ECO:0000313" key="3">
    <source>
        <dbReference type="Proteomes" id="UP000694701"/>
    </source>
</evidence>
<name>A0A8C2Q6N8_CYPCA</name>
<sequence>MDHHIQQQPHHYDGGENDYMQQEDDWDRDMLLDPAWEKQQRKVTLSTPPVPLGAKGTCKRPAGKREHIERWMFKGPVRFWAAGEIGFALRRMHEFVYIVCIIFVSLKTCVQKIKSL</sequence>
<organism evidence="2 3">
    <name type="scientific">Cyprinus carpio</name>
    <name type="common">Common carp</name>
    <dbReference type="NCBI Taxonomy" id="7962"/>
    <lineage>
        <taxon>Eukaryota</taxon>
        <taxon>Metazoa</taxon>
        <taxon>Chordata</taxon>
        <taxon>Craniata</taxon>
        <taxon>Vertebrata</taxon>
        <taxon>Euteleostomi</taxon>
        <taxon>Actinopterygii</taxon>
        <taxon>Neopterygii</taxon>
        <taxon>Teleostei</taxon>
        <taxon>Ostariophysi</taxon>
        <taxon>Cypriniformes</taxon>
        <taxon>Cyprinidae</taxon>
        <taxon>Cyprininae</taxon>
        <taxon>Cyprinus</taxon>
    </lineage>
</organism>